<dbReference type="NCBIfam" id="TIGR00630">
    <property type="entry name" value="uvra"/>
    <property type="match status" value="1"/>
</dbReference>
<keyword evidence="13 17" id="KW-0234">DNA repair</keyword>
<evidence type="ECO:0000256" key="16">
    <source>
        <dbReference type="ARBA" id="ARBA00042156"/>
    </source>
</evidence>
<organism evidence="19 20">
    <name type="scientific">Thiovibrio frasassiensis</name>
    <dbReference type="NCBI Taxonomy" id="2984131"/>
    <lineage>
        <taxon>Bacteria</taxon>
        <taxon>Pseudomonadati</taxon>
        <taxon>Thermodesulfobacteriota</taxon>
        <taxon>Desulfobulbia</taxon>
        <taxon>Desulfobulbales</taxon>
        <taxon>Thiovibrionaceae</taxon>
        <taxon>Thiovibrio</taxon>
    </lineage>
</organism>
<dbReference type="InterPro" id="IPR003439">
    <property type="entry name" value="ABC_transporter-like_ATP-bd"/>
</dbReference>
<evidence type="ECO:0000256" key="4">
    <source>
        <dbReference type="ARBA" id="ARBA00022737"/>
    </source>
</evidence>
<gene>
    <name evidence="17 19" type="primary">uvrA</name>
    <name evidence="19" type="ORF">OLX77_04200</name>
</gene>
<dbReference type="NCBIfam" id="NF001503">
    <property type="entry name" value="PRK00349.1"/>
    <property type="match status" value="1"/>
</dbReference>
<keyword evidence="19" id="KW-0378">Hydrolase</keyword>
<dbReference type="HAMAP" id="MF_00205">
    <property type="entry name" value="UvrA"/>
    <property type="match status" value="1"/>
</dbReference>
<keyword evidence="6 17" id="KW-0227">DNA damage</keyword>
<keyword evidence="10 17" id="KW-0067">ATP-binding</keyword>
<dbReference type="InterPro" id="IPR041102">
    <property type="entry name" value="UvrA_inter"/>
</dbReference>
<evidence type="ECO:0000256" key="17">
    <source>
        <dbReference type="HAMAP-Rule" id="MF_00205"/>
    </source>
</evidence>
<dbReference type="RefSeq" id="WP_307632336.1">
    <property type="nucleotide sequence ID" value="NZ_JAPHEH010000001.1"/>
</dbReference>
<proteinExistence type="inferred from homology"/>
<keyword evidence="11 17" id="KW-0267">Excision nuclease</keyword>
<reference evidence="19" key="2">
    <citation type="submission" date="2022-10" db="EMBL/GenBank/DDBJ databases">
        <authorList>
            <person name="Aronson H.S."/>
        </authorList>
    </citation>
    <scope>NUCLEOTIDE SEQUENCE</scope>
    <source>
        <strain evidence="19">RS19-109</strain>
    </source>
</reference>
<keyword evidence="2 17" id="KW-0963">Cytoplasm</keyword>
<evidence type="ECO:0000256" key="3">
    <source>
        <dbReference type="ARBA" id="ARBA00022723"/>
    </source>
</evidence>
<dbReference type="InterPro" id="IPR041552">
    <property type="entry name" value="UvrA_DNA-bd"/>
</dbReference>
<reference evidence="19" key="1">
    <citation type="journal article" date="2022" name="bioRxiv">
        <title>Thiovibrio frasassiensisgen. nov., sp. nov., an autotrophic, elemental sulfur disproportionating bacterium isolated from sulfidic karst sediment, and proposal of Thiovibrionaceae fam. nov.</title>
        <authorList>
            <person name="Aronson H."/>
            <person name="Thomas C."/>
            <person name="Bhattacharyya M."/>
            <person name="Eckstein S."/>
            <person name="Jensen S."/>
            <person name="Barco R."/>
            <person name="Macalady J."/>
            <person name="Amend J."/>
        </authorList>
    </citation>
    <scope>NUCLEOTIDE SEQUENCE</scope>
    <source>
        <strain evidence="19">RS19-109</strain>
    </source>
</reference>
<evidence type="ECO:0000313" key="19">
    <source>
        <dbReference type="EMBL" id="MDG4475362.1"/>
    </source>
</evidence>
<dbReference type="GO" id="GO:0006289">
    <property type="term" value="P:nucleotide-excision repair"/>
    <property type="evidence" value="ECO:0007669"/>
    <property type="project" value="UniProtKB-UniRule"/>
</dbReference>
<comment type="similarity">
    <text evidence="14 17">Belongs to the ABC transporter superfamily. UvrA family.</text>
</comment>
<feature type="domain" description="ABC transporter" evidence="18">
    <location>
        <begin position="604"/>
        <end position="938"/>
    </location>
</feature>
<feature type="zinc finger region" description="C4-type" evidence="17">
    <location>
        <begin position="253"/>
        <end position="280"/>
    </location>
</feature>
<keyword evidence="7 17" id="KW-0228">DNA excision</keyword>
<keyword evidence="9 17" id="KW-0862">Zinc</keyword>
<dbReference type="PANTHER" id="PTHR43152">
    <property type="entry name" value="UVRABC SYSTEM PROTEIN A"/>
    <property type="match status" value="1"/>
</dbReference>
<dbReference type="SUPFAM" id="SSF52540">
    <property type="entry name" value="P-loop containing nucleoside triphosphate hydrolases"/>
    <property type="match status" value="2"/>
</dbReference>
<evidence type="ECO:0000256" key="6">
    <source>
        <dbReference type="ARBA" id="ARBA00022763"/>
    </source>
</evidence>
<protein>
    <recommendedName>
        <fullName evidence="15 17">UvrABC system protein A</fullName>
        <shortName evidence="17">UvrA protein</shortName>
    </recommendedName>
    <alternativeName>
        <fullName evidence="16 17">Excinuclease ABC subunit A</fullName>
    </alternativeName>
</protein>
<dbReference type="Pfam" id="PF17760">
    <property type="entry name" value="UvrA_inter"/>
    <property type="match status" value="1"/>
</dbReference>
<comment type="subcellular location">
    <subcellularLocation>
        <location evidence="1 17">Cytoplasm</location>
    </subcellularLocation>
</comment>
<keyword evidence="20" id="KW-1185">Reference proteome</keyword>
<evidence type="ECO:0000256" key="15">
    <source>
        <dbReference type="ARBA" id="ARBA00039316"/>
    </source>
</evidence>
<dbReference type="InterPro" id="IPR017871">
    <property type="entry name" value="ABC_transporter-like_CS"/>
</dbReference>
<evidence type="ECO:0000256" key="12">
    <source>
        <dbReference type="ARBA" id="ARBA00023125"/>
    </source>
</evidence>
<comment type="caution">
    <text evidence="19">The sequence shown here is derived from an EMBL/GenBank/DDBJ whole genome shotgun (WGS) entry which is preliminary data.</text>
</comment>
<keyword evidence="8 17" id="KW-0863">Zinc-finger</keyword>
<keyword evidence="17" id="KW-0742">SOS response</keyword>
<dbReference type="Pfam" id="PF17755">
    <property type="entry name" value="UvrA_DNA-bind"/>
    <property type="match status" value="1"/>
</dbReference>
<dbReference type="GO" id="GO:0008270">
    <property type="term" value="F:zinc ion binding"/>
    <property type="evidence" value="ECO:0007669"/>
    <property type="project" value="UniProtKB-UniRule"/>
</dbReference>
<dbReference type="Gene3D" id="1.10.8.280">
    <property type="entry name" value="ABC transporter ATPase domain-like"/>
    <property type="match status" value="1"/>
</dbReference>
<dbReference type="AlphaFoldDB" id="A0A9X4MER5"/>
<dbReference type="Gene3D" id="3.40.50.300">
    <property type="entry name" value="P-loop containing nucleotide triphosphate hydrolases"/>
    <property type="match status" value="2"/>
</dbReference>
<feature type="binding site" evidence="17">
    <location>
        <begin position="642"/>
        <end position="649"/>
    </location>
    <ligand>
        <name>ATP</name>
        <dbReference type="ChEBI" id="CHEBI:30616"/>
    </ligand>
</feature>
<dbReference type="FunFam" id="1.20.1580.10:FF:000002">
    <property type="entry name" value="UvrABC system protein A"/>
    <property type="match status" value="1"/>
</dbReference>
<dbReference type="InterPro" id="IPR004602">
    <property type="entry name" value="UvrA"/>
</dbReference>
<evidence type="ECO:0000256" key="13">
    <source>
        <dbReference type="ARBA" id="ARBA00023204"/>
    </source>
</evidence>
<evidence type="ECO:0000259" key="18">
    <source>
        <dbReference type="PROSITE" id="PS50893"/>
    </source>
</evidence>
<keyword evidence="3 17" id="KW-0479">Metal-binding</keyword>
<dbReference type="InterPro" id="IPR027417">
    <property type="entry name" value="P-loop_NTPase"/>
</dbReference>
<dbReference type="GO" id="GO:0003677">
    <property type="term" value="F:DNA binding"/>
    <property type="evidence" value="ECO:0007669"/>
    <property type="project" value="UniProtKB-UniRule"/>
</dbReference>
<evidence type="ECO:0000256" key="7">
    <source>
        <dbReference type="ARBA" id="ARBA00022769"/>
    </source>
</evidence>
<dbReference type="GO" id="GO:0009380">
    <property type="term" value="C:excinuclease repair complex"/>
    <property type="evidence" value="ECO:0007669"/>
    <property type="project" value="InterPro"/>
</dbReference>
<evidence type="ECO:0000256" key="8">
    <source>
        <dbReference type="ARBA" id="ARBA00022771"/>
    </source>
</evidence>
<evidence type="ECO:0000256" key="11">
    <source>
        <dbReference type="ARBA" id="ARBA00022881"/>
    </source>
</evidence>
<dbReference type="PANTHER" id="PTHR43152:SF3">
    <property type="entry name" value="UVRABC SYSTEM PROTEIN A"/>
    <property type="match status" value="1"/>
</dbReference>
<evidence type="ECO:0000256" key="10">
    <source>
        <dbReference type="ARBA" id="ARBA00022840"/>
    </source>
</evidence>
<dbReference type="GO" id="GO:0005737">
    <property type="term" value="C:cytoplasm"/>
    <property type="evidence" value="ECO:0007669"/>
    <property type="project" value="UniProtKB-SubCell"/>
</dbReference>
<dbReference type="GO" id="GO:0016887">
    <property type="term" value="F:ATP hydrolysis activity"/>
    <property type="evidence" value="ECO:0007669"/>
    <property type="project" value="InterPro"/>
</dbReference>
<evidence type="ECO:0000256" key="5">
    <source>
        <dbReference type="ARBA" id="ARBA00022741"/>
    </source>
</evidence>
<dbReference type="Gene3D" id="3.30.1490.20">
    <property type="entry name" value="ATP-grasp fold, A domain"/>
    <property type="match status" value="1"/>
</dbReference>
<dbReference type="InterPro" id="IPR013815">
    <property type="entry name" value="ATP_grasp_subdomain_1"/>
</dbReference>
<keyword evidence="4 17" id="KW-0677">Repeat</keyword>
<comment type="subunit">
    <text evidence="17">Forms a heterotetramer with UvrB during the search for lesions.</text>
</comment>
<dbReference type="Proteomes" id="UP001154240">
    <property type="component" value="Unassembled WGS sequence"/>
</dbReference>
<dbReference type="Gene3D" id="1.20.1580.10">
    <property type="entry name" value="ABC transporter ATPase like domain"/>
    <property type="match status" value="2"/>
</dbReference>
<dbReference type="PROSITE" id="PS50893">
    <property type="entry name" value="ABC_TRANSPORTER_2"/>
    <property type="match status" value="1"/>
</dbReference>
<evidence type="ECO:0000313" key="20">
    <source>
        <dbReference type="Proteomes" id="UP001154240"/>
    </source>
</evidence>
<dbReference type="GO" id="GO:0009432">
    <property type="term" value="P:SOS response"/>
    <property type="evidence" value="ECO:0007669"/>
    <property type="project" value="UniProtKB-UniRule"/>
</dbReference>
<name>A0A9X4MER5_9BACT</name>
<feature type="binding site" evidence="17">
    <location>
        <begin position="33"/>
        <end position="40"/>
    </location>
    <ligand>
        <name>ATP</name>
        <dbReference type="ChEBI" id="CHEBI:30616"/>
    </ligand>
</feature>
<dbReference type="PROSITE" id="PS00211">
    <property type="entry name" value="ABC_TRANSPORTER_1"/>
    <property type="match status" value="2"/>
</dbReference>
<evidence type="ECO:0000256" key="14">
    <source>
        <dbReference type="ARBA" id="ARBA00038000"/>
    </source>
</evidence>
<keyword evidence="12 17" id="KW-0238">DNA-binding</keyword>
<dbReference type="GO" id="GO:0005524">
    <property type="term" value="F:ATP binding"/>
    <property type="evidence" value="ECO:0007669"/>
    <property type="project" value="UniProtKB-UniRule"/>
</dbReference>
<dbReference type="CDD" id="cd03271">
    <property type="entry name" value="ABC_UvrA_II"/>
    <property type="match status" value="1"/>
</dbReference>
<dbReference type="GO" id="GO:0009381">
    <property type="term" value="F:excinuclease ABC activity"/>
    <property type="evidence" value="ECO:0007669"/>
    <property type="project" value="UniProtKB-UniRule"/>
</dbReference>
<dbReference type="EMBL" id="JAPHEH010000001">
    <property type="protein sequence ID" value="MDG4475362.1"/>
    <property type="molecule type" value="Genomic_DNA"/>
</dbReference>
<feature type="zinc finger region" description="C4-type" evidence="17">
    <location>
        <begin position="741"/>
        <end position="767"/>
    </location>
</feature>
<sequence>MEPKYISIRGARMHNLKNISVDLPRNRLVVFTGLSGSGKSSLAFDTLYAEGQRRYVESLSTYARQFLGQMEKPEVDSLEGLSPAVSIEQRTTSRNPRSTVGTITEIYDHLRLLFARVGKPHCPECGEEIRSQSVQDMVASLLALEEGTKIVLLAPLLDGKKGEHQAVLQKLRREGFVRARIDGEVRDLGEEIVLEKNKRHTIQAVVDRLVIKPSVARRLSDSVATTVQLGSGFLLVQKPETGEEILYSEHAACVRCGKSLPELTTQLFSFNNPKGACQECGGLGVKQFFDPDLVVPNPHLSLNQGAILPWQSNSPSTYTPELMAALARQYGFSLDTPFADLPERAREVILYGSGFEDVIFDYVRFRRIHTHRKPFAGILPQLGRRYLETGSGSVREDLEQYMNEQECPACHGARLRPEALAVRIGKWNIHDLTSQSIGGLLETLPALAWTEQEMVIAERILKEIIDRLSFLHDVGLGYISLARKAGTLSGGEAQRIRLASQIGSRLAGVLYILDEPSIGLHQRDNQRLINTLTRLRDLGNTVLVVEHDEDTIRAADHVLDMGPGAGVHGGEVVYNGEVAGLLRNKASITGGYLSGRLSIPIPKKRRRPASKKGWITIRRATANNLQNIDVRIPLGLMTCVTGVSGSGKSSLVIETLFKGAVNSLAHGKGQSGKAGTFEGLEQIDKVIDIDQSPIGRTPRSNPATYTGVLTPVRELLARLPEARARGYQPGRFSFNLKGGRCEACEGEGVIKIAMHFLPDIYVTCEACGGKRYNQDTLDIAYRGKNIAEILAMNVEEALAFFAKVPQIKGKLQTLLEVGLSYLALGQSSVTLSGGEAQRIKLAKELSKRSTGKTLYIMDEPTTGLHPADIQHLLHVLNRLVESGNTVVIIEHNLDVIKTGDHLIDLGPEGGDQGGAIVAQGTPEEVARVKESYTGQFLKKILA</sequence>
<keyword evidence="5 17" id="KW-0547">Nucleotide-binding</keyword>
<evidence type="ECO:0000256" key="9">
    <source>
        <dbReference type="ARBA" id="ARBA00022833"/>
    </source>
</evidence>
<comment type="function">
    <text evidence="17">The UvrABC repair system catalyzes the recognition and processing of DNA lesions. UvrA is an ATPase and a DNA-binding protein. A damage recognition complex composed of 2 UvrA and 2 UvrB subunits scans DNA for abnormalities. When the presence of a lesion has been verified by UvrB, the UvrA molecules dissociate.</text>
</comment>
<evidence type="ECO:0000256" key="2">
    <source>
        <dbReference type="ARBA" id="ARBA00022490"/>
    </source>
</evidence>
<accession>A0A9X4MER5</accession>
<evidence type="ECO:0000256" key="1">
    <source>
        <dbReference type="ARBA" id="ARBA00004496"/>
    </source>
</evidence>